<protein>
    <submittedName>
        <fullName evidence="2">Uncharacterized protein</fullName>
    </submittedName>
</protein>
<feature type="compositionally biased region" description="Basic and acidic residues" evidence="1">
    <location>
        <begin position="80"/>
        <end position="94"/>
    </location>
</feature>
<dbReference type="PANTHER" id="PTHR34153">
    <property type="entry name" value="SI:CH211-262H13.3-RELATED-RELATED"/>
    <property type="match status" value="1"/>
</dbReference>
<name>A0AAD5L978_9CRUS</name>
<dbReference type="AlphaFoldDB" id="A0AAD5L978"/>
<dbReference type="PANTHER" id="PTHR34153:SF2">
    <property type="entry name" value="SI:CH211-262H13.3-RELATED"/>
    <property type="match status" value="1"/>
</dbReference>
<comment type="caution">
    <text evidence="2">The sequence shown here is derived from an EMBL/GenBank/DDBJ whole genome shotgun (WGS) entry which is preliminary data.</text>
</comment>
<accession>A0AAD5L978</accession>
<gene>
    <name evidence="2" type="ORF">GHT06_015232</name>
</gene>
<proteinExistence type="predicted"/>
<dbReference type="EMBL" id="WJBH02000005">
    <property type="protein sequence ID" value="KAI9558446.1"/>
    <property type="molecule type" value="Genomic_DNA"/>
</dbReference>
<dbReference type="Proteomes" id="UP000820818">
    <property type="component" value="Linkage Group LG5"/>
</dbReference>
<feature type="compositionally biased region" description="Polar residues" evidence="1">
    <location>
        <begin position="103"/>
        <end position="115"/>
    </location>
</feature>
<feature type="compositionally biased region" description="Polar residues" evidence="1">
    <location>
        <begin position="57"/>
        <end position="66"/>
    </location>
</feature>
<sequence length="361" mass="39471">MSSTVCKKTLGERASVKRKTPQPDWFLYQCKIRGTFDSYEASRAKENVVAVQSDINSASESQTQHNMGKGNRNKRPRIKFTVDESHDSSRRDASTDGMYGPTQFDTPSIPPESSANSVRITRQVVNSYCVDSVVSVPSISDNTRFAVERSNANALESHQSISLFDVNSPSSTAGSSRNRTLEGSRKNQRVRMIRSLGGASVSDCLQLMAHVNWEGKPKKGSIQKHGLQNSIITKAVFAHTVYFSSANTIDCSVANNVDCSAANTVNCSAANTVDYSAANTTGIIQGITDTPAFRFARFTCSFSDVNWTFVLGRQMEVRYGRSTERTSGRSIIIRITSTSDVQPGVSGSRASGCRAMFEKLF</sequence>
<evidence type="ECO:0000313" key="2">
    <source>
        <dbReference type="EMBL" id="KAI9558446.1"/>
    </source>
</evidence>
<evidence type="ECO:0000313" key="3">
    <source>
        <dbReference type="Proteomes" id="UP000820818"/>
    </source>
</evidence>
<feature type="compositionally biased region" description="Polar residues" evidence="1">
    <location>
        <begin position="166"/>
        <end position="178"/>
    </location>
</feature>
<evidence type="ECO:0000256" key="1">
    <source>
        <dbReference type="SAM" id="MobiDB-lite"/>
    </source>
</evidence>
<keyword evidence="3" id="KW-1185">Reference proteome</keyword>
<reference evidence="2 3" key="1">
    <citation type="submission" date="2022-05" db="EMBL/GenBank/DDBJ databases">
        <title>A multi-omics perspective on studying reproductive biology in Daphnia sinensis.</title>
        <authorList>
            <person name="Jia J."/>
        </authorList>
    </citation>
    <scope>NUCLEOTIDE SEQUENCE [LARGE SCALE GENOMIC DNA]</scope>
    <source>
        <strain evidence="2 3">WSL</strain>
    </source>
</reference>
<feature type="region of interest" description="Disordered" evidence="1">
    <location>
        <begin position="166"/>
        <end position="186"/>
    </location>
</feature>
<feature type="region of interest" description="Disordered" evidence="1">
    <location>
        <begin position="57"/>
        <end position="115"/>
    </location>
</feature>
<organism evidence="2 3">
    <name type="scientific">Daphnia sinensis</name>
    <dbReference type="NCBI Taxonomy" id="1820382"/>
    <lineage>
        <taxon>Eukaryota</taxon>
        <taxon>Metazoa</taxon>
        <taxon>Ecdysozoa</taxon>
        <taxon>Arthropoda</taxon>
        <taxon>Crustacea</taxon>
        <taxon>Branchiopoda</taxon>
        <taxon>Diplostraca</taxon>
        <taxon>Cladocera</taxon>
        <taxon>Anomopoda</taxon>
        <taxon>Daphniidae</taxon>
        <taxon>Daphnia</taxon>
        <taxon>Daphnia similis group</taxon>
    </lineage>
</organism>